<evidence type="ECO:0000313" key="3">
    <source>
        <dbReference type="Proteomes" id="UP001431783"/>
    </source>
</evidence>
<evidence type="ECO:0000256" key="1">
    <source>
        <dbReference type="SAM" id="MobiDB-lite"/>
    </source>
</evidence>
<proteinExistence type="predicted"/>
<comment type="caution">
    <text evidence="2">The sequence shown here is derived from an EMBL/GenBank/DDBJ whole genome shotgun (WGS) entry which is preliminary data.</text>
</comment>
<dbReference type="AlphaFoldDB" id="A0AAW1U1D3"/>
<reference evidence="2 3" key="1">
    <citation type="submission" date="2023-03" db="EMBL/GenBank/DDBJ databases">
        <title>Genome insight into feeding habits of ladybird beetles.</title>
        <authorList>
            <person name="Li H.-S."/>
            <person name="Huang Y.-H."/>
            <person name="Pang H."/>
        </authorList>
    </citation>
    <scope>NUCLEOTIDE SEQUENCE [LARGE SCALE GENOMIC DNA]</scope>
    <source>
        <strain evidence="2">SYSU_2023b</strain>
        <tissue evidence="2">Whole body</tissue>
    </source>
</reference>
<dbReference type="EMBL" id="JARQZJ010000043">
    <property type="protein sequence ID" value="KAK9877631.1"/>
    <property type="molecule type" value="Genomic_DNA"/>
</dbReference>
<feature type="region of interest" description="Disordered" evidence="1">
    <location>
        <begin position="63"/>
        <end position="105"/>
    </location>
</feature>
<accession>A0AAW1U1D3</accession>
<organism evidence="2 3">
    <name type="scientific">Henosepilachna vigintioctopunctata</name>
    <dbReference type="NCBI Taxonomy" id="420089"/>
    <lineage>
        <taxon>Eukaryota</taxon>
        <taxon>Metazoa</taxon>
        <taxon>Ecdysozoa</taxon>
        <taxon>Arthropoda</taxon>
        <taxon>Hexapoda</taxon>
        <taxon>Insecta</taxon>
        <taxon>Pterygota</taxon>
        <taxon>Neoptera</taxon>
        <taxon>Endopterygota</taxon>
        <taxon>Coleoptera</taxon>
        <taxon>Polyphaga</taxon>
        <taxon>Cucujiformia</taxon>
        <taxon>Coccinelloidea</taxon>
        <taxon>Coccinellidae</taxon>
        <taxon>Epilachninae</taxon>
        <taxon>Epilachnini</taxon>
        <taxon>Henosepilachna</taxon>
    </lineage>
</organism>
<keyword evidence="3" id="KW-1185">Reference proteome</keyword>
<sequence>MENLLLGVQYVKKRWKKDFKIAQGDSILALAGIDSKLTELQHLTDSKKSPSERLILLNNLESELNSNSPFPSPPTPRSHYHSESSLPSPSSRSSTYFSPFPPRPCPVVLTRHYDKNFIL</sequence>
<protein>
    <submittedName>
        <fullName evidence="2">Uncharacterized protein</fullName>
    </submittedName>
</protein>
<evidence type="ECO:0000313" key="2">
    <source>
        <dbReference type="EMBL" id="KAK9877631.1"/>
    </source>
</evidence>
<gene>
    <name evidence="2" type="ORF">WA026_019301</name>
</gene>
<name>A0AAW1U1D3_9CUCU</name>
<feature type="compositionally biased region" description="Low complexity" evidence="1">
    <location>
        <begin position="83"/>
        <end position="98"/>
    </location>
</feature>
<dbReference type="Proteomes" id="UP001431783">
    <property type="component" value="Unassembled WGS sequence"/>
</dbReference>